<dbReference type="AlphaFoldDB" id="A0A5C8UV07"/>
<dbReference type="GO" id="GO:0005524">
    <property type="term" value="F:ATP binding"/>
    <property type="evidence" value="ECO:0007669"/>
    <property type="project" value="UniProtKB-KW"/>
</dbReference>
<dbReference type="Proteomes" id="UP000321379">
    <property type="component" value="Unassembled WGS sequence"/>
</dbReference>
<evidence type="ECO:0000256" key="2">
    <source>
        <dbReference type="ARBA" id="ARBA00022679"/>
    </source>
</evidence>
<dbReference type="Gene3D" id="3.40.1190.20">
    <property type="match status" value="1"/>
</dbReference>
<dbReference type="EC" id="2.7.1.-" evidence="8"/>
<accession>A0A5C8UV07</accession>
<dbReference type="PANTHER" id="PTHR46566:SF2">
    <property type="entry name" value="ATP-DEPENDENT 6-PHOSPHOFRUCTOKINASE ISOZYME 2"/>
    <property type="match status" value="1"/>
</dbReference>
<organism evidence="8 9">
    <name type="scientific">Lacisediminihabitans profunda</name>
    <dbReference type="NCBI Taxonomy" id="2594790"/>
    <lineage>
        <taxon>Bacteria</taxon>
        <taxon>Bacillati</taxon>
        <taxon>Actinomycetota</taxon>
        <taxon>Actinomycetes</taxon>
        <taxon>Micrococcales</taxon>
        <taxon>Microbacteriaceae</taxon>
        <taxon>Lacisediminihabitans</taxon>
    </lineage>
</organism>
<reference evidence="8 9" key="1">
    <citation type="submission" date="2019-08" db="EMBL/GenBank/DDBJ databases">
        <title>Bacterial whole genome sequence for Glaciihabitans sp. CHu50b-6-2.</title>
        <authorList>
            <person name="Jin L."/>
        </authorList>
    </citation>
    <scope>NUCLEOTIDE SEQUENCE [LARGE SCALE GENOMIC DNA]</scope>
    <source>
        <strain evidence="8 9">CHu50b-6-2</strain>
    </source>
</reference>
<keyword evidence="4 8" id="KW-0418">Kinase</keyword>
<dbReference type="PANTHER" id="PTHR46566">
    <property type="entry name" value="1-PHOSPHOFRUCTOKINASE-RELATED"/>
    <property type="match status" value="1"/>
</dbReference>
<dbReference type="SUPFAM" id="SSF53613">
    <property type="entry name" value="Ribokinase-like"/>
    <property type="match status" value="1"/>
</dbReference>
<keyword evidence="5" id="KW-0067">ATP-binding</keyword>
<evidence type="ECO:0000256" key="5">
    <source>
        <dbReference type="ARBA" id="ARBA00022840"/>
    </source>
</evidence>
<dbReference type="PROSITE" id="PS00584">
    <property type="entry name" value="PFKB_KINASES_2"/>
    <property type="match status" value="1"/>
</dbReference>
<dbReference type="PROSITE" id="PS00583">
    <property type="entry name" value="PFKB_KINASES_1"/>
    <property type="match status" value="1"/>
</dbReference>
<dbReference type="InterPro" id="IPR017583">
    <property type="entry name" value="Tagatose/fructose_Pkinase"/>
</dbReference>
<dbReference type="EMBL" id="VRMG01000003">
    <property type="protein sequence ID" value="TXN32487.1"/>
    <property type="molecule type" value="Genomic_DNA"/>
</dbReference>
<dbReference type="InterPro" id="IPR002173">
    <property type="entry name" value="Carboh/pur_kinase_PfkB_CS"/>
</dbReference>
<keyword evidence="3" id="KW-0547">Nucleotide-binding</keyword>
<evidence type="ECO:0000313" key="9">
    <source>
        <dbReference type="Proteomes" id="UP000321379"/>
    </source>
</evidence>
<evidence type="ECO:0000256" key="6">
    <source>
        <dbReference type="PIRNR" id="PIRNR000535"/>
    </source>
</evidence>
<comment type="caution">
    <text evidence="8">The sequence shown here is derived from an EMBL/GenBank/DDBJ whole genome shotgun (WGS) entry which is preliminary data.</text>
</comment>
<name>A0A5C8UV07_9MICO</name>
<comment type="similarity">
    <text evidence="1">Belongs to the carbohydrate kinase PfkB family.</text>
</comment>
<proteinExistence type="inferred from homology"/>
<evidence type="ECO:0000256" key="4">
    <source>
        <dbReference type="ARBA" id="ARBA00022777"/>
    </source>
</evidence>
<keyword evidence="2 6" id="KW-0808">Transferase</keyword>
<dbReference type="RefSeq" id="WP_147782034.1">
    <property type="nucleotide sequence ID" value="NZ_VRMG01000003.1"/>
</dbReference>
<feature type="domain" description="Carbohydrate kinase PfkB" evidence="7">
    <location>
        <begin position="13"/>
        <end position="285"/>
    </location>
</feature>
<dbReference type="InterPro" id="IPR011611">
    <property type="entry name" value="PfkB_dom"/>
</dbReference>
<evidence type="ECO:0000256" key="3">
    <source>
        <dbReference type="ARBA" id="ARBA00022741"/>
    </source>
</evidence>
<gene>
    <name evidence="8" type="ORF">FVP33_02465</name>
</gene>
<evidence type="ECO:0000313" key="8">
    <source>
        <dbReference type="EMBL" id="TXN32487.1"/>
    </source>
</evidence>
<dbReference type="GO" id="GO:0005829">
    <property type="term" value="C:cytosol"/>
    <property type="evidence" value="ECO:0007669"/>
    <property type="project" value="TreeGrafter"/>
</dbReference>
<dbReference type="PIRSF" id="PIRSF000535">
    <property type="entry name" value="1PFK/6PFK/LacC"/>
    <property type="match status" value="1"/>
</dbReference>
<dbReference type="InterPro" id="IPR029056">
    <property type="entry name" value="Ribokinase-like"/>
</dbReference>
<dbReference type="GO" id="GO:0008443">
    <property type="term" value="F:phosphofructokinase activity"/>
    <property type="evidence" value="ECO:0007669"/>
    <property type="project" value="TreeGrafter"/>
</dbReference>
<protein>
    <submittedName>
        <fullName evidence="8">Hexose kinase</fullName>
        <ecNumber evidence="8">2.7.1.-</ecNumber>
    </submittedName>
</protein>
<evidence type="ECO:0000259" key="7">
    <source>
        <dbReference type="Pfam" id="PF00294"/>
    </source>
</evidence>
<dbReference type="Pfam" id="PF00294">
    <property type="entry name" value="PfkB"/>
    <property type="match status" value="1"/>
</dbReference>
<sequence length="308" mass="31584">MARIVVVTPNPAIDVTYRVQRQTVGDTHRVLETTRRPGGKGVNVARVLDALGLPAVSVLPLGGASGEWMLAALHDLGLRVASIPLTGETRTTVTVADDEAHPTVFSEPGPIVTQAEWGMLATELRRQLDGASMLIISGSLPQRSDATLVESWVAEGHRAGVPVLVDATGDALLAGARAGAEIVKPNLQELLDTTGATAAEPGIRALLDLGARLVVVSRGVDGITASDRDRDYTVDAIGGVSGSPTGAGDAATAGLAAALIDGRAIGEALRWAAALGASAVLRPVAGEVDLDAFHLFLSKDTHTDGAEA</sequence>
<evidence type="ECO:0000256" key="1">
    <source>
        <dbReference type="ARBA" id="ARBA00010688"/>
    </source>
</evidence>
<keyword evidence="9" id="KW-1185">Reference proteome</keyword>
<dbReference type="NCBIfam" id="TIGR03168">
    <property type="entry name" value="1-PFK"/>
    <property type="match status" value="1"/>
</dbReference>